<dbReference type="PANTHER" id="PTHR30069">
    <property type="entry name" value="TONB-DEPENDENT OUTER MEMBRANE RECEPTOR"/>
    <property type="match status" value="1"/>
</dbReference>
<keyword evidence="2" id="KW-0813">Transport</keyword>
<dbReference type="PANTHER" id="PTHR30069:SF29">
    <property type="entry name" value="HEMOGLOBIN AND HEMOGLOBIN-HAPTOGLOBIN-BINDING PROTEIN 1-RELATED"/>
    <property type="match status" value="1"/>
</dbReference>
<evidence type="ECO:0000313" key="10">
    <source>
        <dbReference type="Proteomes" id="UP001597438"/>
    </source>
</evidence>
<evidence type="ECO:0000256" key="5">
    <source>
        <dbReference type="ARBA" id="ARBA00022729"/>
    </source>
</evidence>
<keyword evidence="6" id="KW-0472">Membrane</keyword>
<proteinExistence type="predicted"/>
<dbReference type="InterPro" id="IPR041700">
    <property type="entry name" value="OMP_b-brl_3"/>
</dbReference>
<dbReference type="EMBL" id="JBHUOJ010000037">
    <property type="protein sequence ID" value="MFD2834871.1"/>
    <property type="molecule type" value="Genomic_DNA"/>
</dbReference>
<dbReference type="Pfam" id="PF13715">
    <property type="entry name" value="CarbopepD_reg_2"/>
    <property type="match status" value="1"/>
</dbReference>
<keyword evidence="9" id="KW-0675">Receptor</keyword>
<sequence>MKKYLHILIGLFPILFYSQQEITGRVVEEDSIPLGFTNVMLLSLPDSVFVKGTTTDEEGTFELKLDKDFNGFLRVSSLGYETREIKVVSGKNNYNFQLPVAMNQLEDVTVSFRQQLFEKRPDRLIVNVQNTVSAAGGTALEILEKSPGVGIDRQNSGISLNGKQGVQVLINGKLSRLPASAVIQMLNGMSSENIENIELITNPPAKYEASGAALININLLENEFSGTNGSYGGHLAYNDDMGYGLNFSLNNRAGKWNSFINYNSSLSQNKNEWYSLNRLNTNGEILINEALLDRHASQFNHNLRLGTSYSLNDRTDLNVLLAGFNNKWKTNDTNRGLIEITRDSTLSFTGDIDEKNHWKHGMVGLGMDHRFSDRSDLTVYVDVLLYDNDQPAIFDIGFLNLQSRNTFKDIIETRKNTEISILVGKVDYSVNLSEKLKLETGAKSSLSEFENDFQVAQSGDVLQGDLEGLSAFLILDEDVYAGYISSEFNPNEKWNFAAGIRYEHTLTELGPPGEALIVDRDYGNIFPNFTANRKIGEDGNLSFSYGRRIARPTFNDLAPFAFFQNPQTLFSGNSNLLPAIIDNLEISFQPAKWWVSLSYSHTKDFIAAFQPELDEETGTQLFRAANLEYLRSYGGQVYLPIKVGDWLDFQNTISLFNIEINPYGNGNEDLFKNLNFGYQGSATFFMPNDLSFEVNANYQSNPSWWGLTDLQPLYRFDLGIKKKLGENGGTLSLVGTDVLNTYKWEWQNPDEAGTDFDFEGYYHLGLQGIRLNYTRNFGNRRLKDVTIDSGSDEEQGRVN</sequence>
<keyword evidence="4" id="KW-0812">Transmembrane</keyword>
<dbReference type="Gene3D" id="2.40.170.20">
    <property type="entry name" value="TonB-dependent receptor, beta-barrel domain"/>
    <property type="match status" value="1"/>
</dbReference>
<comment type="subcellular location">
    <subcellularLocation>
        <location evidence="1">Cell outer membrane</location>
        <topology evidence="1">Multi-pass membrane protein</topology>
    </subcellularLocation>
</comment>
<evidence type="ECO:0000313" key="9">
    <source>
        <dbReference type="EMBL" id="MFD2834871.1"/>
    </source>
</evidence>
<evidence type="ECO:0000256" key="3">
    <source>
        <dbReference type="ARBA" id="ARBA00022452"/>
    </source>
</evidence>
<accession>A0ABW5X7D9</accession>
<protein>
    <submittedName>
        <fullName evidence="9">TonB-dependent receptor domain-containing protein</fullName>
    </submittedName>
</protein>
<evidence type="ECO:0000256" key="7">
    <source>
        <dbReference type="ARBA" id="ARBA00023237"/>
    </source>
</evidence>
<evidence type="ECO:0000256" key="2">
    <source>
        <dbReference type="ARBA" id="ARBA00022448"/>
    </source>
</evidence>
<gene>
    <name evidence="9" type="ORF">ACFSYS_16385</name>
</gene>
<evidence type="ECO:0000256" key="1">
    <source>
        <dbReference type="ARBA" id="ARBA00004571"/>
    </source>
</evidence>
<keyword evidence="10" id="KW-1185">Reference proteome</keyword>
<dbReference type="Pfam" id="PF14905">
    <property type="entry name" value="OMP_b-brl_3"/>
    <property type="match status" value="1"/>
</dbReference>
<dbReference type="InterPro" id="IPR039426">
    <property type="entry name" value="TonB-dep_rcpt-like"/>
</dbReference>
<dbReference type="InterPro" id="IPR008969">
    <property type="entry name" value="CarboxyPept-like_regulatory"/>
</dbReference>
<evidence type="ECO:0000256" key="4">
    <source>
        <dbReference type="ARBA" id="ARBA00022692"/>
    </source>
</evidence>
<dbReference type="SUPFAM" id="SSF56935">
    <property type="entry name" value="Porins"/>
    <property type="match status" value="1"/>
</dbReference>
<reference evidence="10" key="1">
    <citation type="journal article" date="2019" name="Int. J. Syst. Evol. Microbiol.">
        <title>The Global Catalogue of Microorganisms (GCM) 10K type strain sequencing project: providing services to taxonomists for standard genome sequencing and annotation.</title>
        <authorList>
            <consortium name="The Broad Institute Genomics Platform"/>
            <consortium name="The Broad Institute Genome Sequencing Center for Infectious Disease"/>
            <person name="Wu L."/>
            <person name="Ma J."/>
        </authorList>
    </citation>
    <scope>NUCLEOTIDE SEQUENCE [LARGE SCALE GENOMIC DNA]</scope>
    <source>
        <strain evidence="10">KCTC 52925</strain>
    </source>
</reference>
<organism evidence="9 10">
    <name type="scientific">Christiangramia antarctica</name>
    <dbReference type="NCBI Taxonomy" id="2058158"/>
    <lineage>
        <taxon>Bacteria</taxon>
        <taxon>Pseudomonadati</taxon>
        <taxon>Bacteroidota</taxon>
        <taxon>Flavobacteriia</taxon>
        <taxon>Flavobacteriales</taxon>
        <taxon>Flavobacteriaceae</taxon>
        <taxon>Christiangramia</taxon>
    </lineage>
</organism>
<evidence type="ECO:0000256" key="6">
    <source>
        <dbReference type="ARBA" id="ARBA00023136"/>
    </source>
</evidence>
<dbReference type="SUPFAM" id="SSF49464">
    <property type="entry name" value="Carboxypeptidase regulatory domain-like"/>
    <property type="match status" value="1"/>
</dbReference>
<evidence type="ECO:0000259" key="8">
    <source>
        <dbReference type="Pfam" id="PF14905"/>
    </source>
</evidence>
<feature type="domain" description="Outer membrane protein beta-barrel" evidence="8">
    <location>
        <begin position="370"/>
        <end position="748"/>
    </location>
</feature>
<keyword evidence="3" id="KW-1134">Transmembrane beta strand</keyword>
<keyword evidence="7" id="KW-0998">Cell outer membrane</keyword>
<keyword evidence="5" id="KW-0732">Signal</keyword>
<dbReference type="Proteomes" id="UP001597438">
    <property type="component" value="Unassembled WGS sequence"/>
</dbReference>
<name>A0ABW5X7D9_9FLAO</name>
<dbReference type="RefSeq" id="WP_251740015.1">
    <property type="nucleotide sequence ID" value="NZ_JBHUOJ010000037.1"/>
</dbReference>
<dbReference type="InterPro" id="IPR036942">
    <property type="entry name" value="Beta-barrel_TonB_sf"/>
</dbReference>
<comment type="caution">
    <text evidence="9">The sequence shown here is derived from an EMBL/GenBank/DDBJ whole genome shotgun (WGS) entry which is preliminary data.</text>
</comment>